<reference evidence="1" key="1">
    <citation type="submission" date="2020-04" db="EMBL/GenBank/DDBJ databases">
        <authorList>
            <person name="Broberg M."/>
        </authorList>
    </citation>
    <scope>NUCLEOTIDE SEQUENCE</scope>
</reference>
<organism evidence="1 2">
    <name type="scientific">Clonostachys rosea f. rosea IK726</name>
    <dbReference type="NCBI Taxonomy" id="1349383"/>
    <lineage>
        <taxon>Eukaryota</taxon>
        <taxon>Fungi</taxon>
        <taxon>Dikarya</taxon>
        <taxon>Ascomycota</taxon>
        <taxon>Pezizomycotina</taxon>
        <taxon>Sordariomycetes</taxon>
        <taxon>Hypocreomycetidae</taxon>
        <taxon>Hypocreales</taxon>
        <taxon>Bionectriaceae</taxon>
        <taxon>Clonostachys</taxon>
    </lineage>
</organism>
<gene>
    <name evidence="1" type="ORF">CRV2_00014043</name>
</gene>
<dbReference type="EMBL" id="CADEHS020000024">
    <property type="protein sequence ID" value="CAG9948504.1"/>
    <property type="molecule type" value="Genomic_DNA"/>
</dbReference>
<dbReference type="Proteomes" id="UP000836387">
    <property type="component" value="Unassembled WGS sequence"/>
</dbReference>
<name>A0ACA9U5J1_BIOOC</name>
<protein>
    <submittedName>
        <fullName evidence="1">Uncharacterized protein</fullName>
    </submittedName>
</protein>
<evidence type="ECO:0000313" key="1">
    <source>
        <dbReference type="EMBL" id="CAG9948504.1"/>
    </source>
</evidence>
<sequence length="208" mass="22661">MIHFCCNYSFAGLANFLPTIVQNLGYSSIQSQGLTAPPYAASFLVCLAAAFFSDKFGHRGYVIAGLSTVAGIGYLLLTIMEDQAKNKIRYLGECSPAWQLNLTWVLNNQGGETKRGVGLAVIAILGQCSSFVSSTLYPKSDAPYFVKGCATGCALTFMITILSLGLHFKLAHENRKRDRDFGLVEDHGQHWEISILNLGTSFDSLANF</sequence>
<accession>A0ACA9U5J1</accession>
<evidence type="ECO:0000313" key="2">
    <source>
        <dbReference type="Proteomes" id="UP000836387"/>
    </source>
</evidence>
<reference evidence="1" key="2">
    <citation type="submission" date="2021-10" db="EMBL/GenBank/DDBJ databases">
        <authorList>
            <person name="Piombo E."/>
        </authorList>
    </citation>
    <scope>NUCLEOTIDE SEQUENCE</scope>
</reference>
<comment type="caution">
    <text evidence="1">The sequence shown here is derived from an EMBL/GenBank/DDBJ whole genome shotgun (WGS) entry which is preliminary data.</text>
</comment>
<proteinExistence type="predicted"/>
<keyword evidence="2" id="KW-1185">Reference proteome</keyword>